<accession>A0A2K1IB41</accession>
<dbReference type="EMBL" id="ABEU02000027">
    <property type="protein sequence ID" value="PNR26488.1"/>
    <property type="molecule type" value="Genomic_DNA"/>
</dbReference>
<evidence type="ECO:0000313" key="2">
    <source>
        <dbReference type="EnsemblPlants" id="PAC:32951373.CDS.1"/>
    </source>
</evidence>
<dbReference type="AlphaFoldDB" id="A0A2K1IB41"/>
<dbReference type="Proteomes" id="UP000006727">
    <property type="component" value="Chromosome 27"/>
</dbReference>
<sequence length="61" mass="6480">MKNHPATVILGRYNAALNSSEPLLCSKVRRISSTKAGFSCGHGANNRIGYFGAPSPLPSTY</sequence>
<dbReference type="Gramene" id="Pp3c27_7740V3.1">
    <property type="protein sequence ID" value="PAC:32951373.CDS.1"/>
    <property type="gene ID" value="Pp3c27_7740"/>
</dbReference>
<reference evidence="2" key="3">
    <citation type="submission" date="2020-12" db="UniProtKB">
        <authorList>
            <consortium name="EnsemblPlants"/>
        </authorList>
    </citation>
    <scope>IDENTIFICATION</scope>
</reference>
<evidence type="ECO:0000313" key="3">
    <source>
        <dbReference type="Proteomes" id="UP000006727"/>
    </source>
</evidence>
<proteinExistence type="predicted"/>
<dbReference type="InParanoid" id="A0A2K1IB41"/>
<organism evidence="1">
    <name type="scientific">Physcomitrium patens</name>
    <name type="common">Spreading-leaved earth moss</name>
    <name type="synonym">Physcomitrella patens</name>
    <dbReference type="NCBI Taxonomy" id="3218"/>
    <lineage>
        <taxon>Eukaryota</taxon>
        <taxon>Viridiplantae</taxon>
        <taxon>Streptophyta</taxon>
        <taxon>Embryophyta</taxon>
        <taxon>Bryophyta</taxon>
        <taxon>Bryophytina</taxon>
        <taxon>Bryopsida</taxon>
        <taxon>Funariidae</taxon>
        <taxon>Funariales</taxon>
        <taxon>Funariaceae</taxon>
        <taxon>Physcomitrium</taxon>
    </lineage>
</organism>
<keyword evidence="3" id="KW-1185">Reference proteome</keyword>
<gene>
    <name evidence="1" type="ORF">PHYPA_031063</name>
</gene>
<evidence type="ECO:0000313" key="1">
    <source>
        <dbReference type="EMBL" id="PNR26488.1"/>
    </source>
</evidence>
<dbReference type="EnsemblPlants" id="Pp3c27_7740V3.1">
    <property type="protein sequence ID" value="PAC:32951373.CDS.1"/>
    <property type="gene ID" value="Pp3c27_7740"/>
</dbReference>
<protein>
    <submittedName>
        <fullName evidence="1 2">Uncharacterized protein</fullName>
    </submittedName>
</protein>
<reference evidence="1 3" key="1">
    <citation type="journal article" date="2008" name="Science">
        <title>The Physcomitrella genome reveals evolutionary insights into the conquest of land by plants.</title>
        <authorList>
            <person name="Rensing S."/>
            <person name="Lang D."/>
            <person name="Zimmer A."/>
            <person name="Terry A."/>
            <person name="Salamov A."/>
            <person name="Shapiro H."/>
            <person name="Nishiyama T."/>
            <person name="Perroud P.-F."/>
            <person name="Lindquist E."/>
            <person name="Kamisugi Y."/>
            <person name="Tanahashi T."/>
            <person name="Sakakibara K."/>
            <person name="Fujita T."/>
            <person name="Oishi K."/>
            <person name="Shin-I T."/>
            <person name="Kuroki Y."/>
            <person name="Toyoda A."/>
            <person name="Suzuki Y."/>
            <person name="Hashimoto A."/>
            <person name="Yamaguchi K."/>
            <person name="Sugano A."/>
            <person name="Kohara Y."/>
            <person name="Fujiyama A."/>
            <person name="Anterola A."/>
            <person name="Aoki S."/>
            <person name="Ashton N."/>
            <person name="Barbazuk W.B."/>
            <person name="Barker E."/>
            <person name="Bennetzen J."/>
            <person name="Bezanilla M."/>
            <person name="Blankenship R."/>
            <person name="Cho S.H."/>
            <person name="Dutcher S."/>
            <person name="Estelle M."/>
            <person name="Fawcett J.A."/>
            <person name="Gundlach H."/>
            <person name="Hanada K."/>
            <person name="Heyl A."/>
            <person name="Hicks K.A."/>
            <person name="Hugh J."/>
            <person name="Lohr M."/>
            <person name="Mayer K."/>
            <person name="Melkozernov A."/>
            <person name="Murata T."/>
            <person name="Nelson D."/>
            <person name="Pils B."/>
            <person name="Prigge M."/>
            <person name="Reiss B."/>
            <person name="Renner T."/>
            <person name="Rombauts S."/>
            <person name="Rushton P."/>
            <person name="Sanderfoot A."/>
            <person name="Schween G."/>
            <person name="Shiu S.-H."/>
            <person name="Stueber K."/>
            <person name="Theodoulou F.L."/>
            <person name="Tu H."/>
            <person name="Van de Peer Y."/>
            <person name="Verrier P.J."/>
            <person name="Waters E."/>
            <person name="Wood A."/>
            <person name="Yang L."/>
            <person name="Cove D."/>
            <person name="Cuming A."/>
            <person name="Hasebe M."/>
            <person name="Lucas S."/>
            <person name="Mishler D.B."/>
            <person name="Reski R."/>
            <person name="Grigoriev I."/>
            <person name="Quatrano R.S."/>
            <person name="Boore J.L."/>
        </authorList>
    </citation>
    <scope>NUCLEOTIDE SEQUENCE [LARGE SCALE GENOMIC DNA]</scope>
    <source>
        <strain evidence="2 3">cv. Gransden 2004</strain>
    </source>
</reference>
<reference evidence="1 3" key="2">
    <citation type="journal article" date="2018" name="Plant J.">
        <title>The Physcomitrella patens chromosome-scale assembly reveals moss genome structure and evolution.</title>
        <authorList>
            <person name="Lang D."/>
            <person name="Ullrich K.K."/>
            <person name="Murat F."/>
            <person name="Fuchs J."/>
            <person name="Jenkins J."/>
            <person name="Haas F.B."/>
            <person name="Piednoel M."/>
            <person name="Gundlach H."/>
            <person name="Van Bel M."/>
            <person name="Meyberg R."/>
            <person name="Vives C."/>
            <person name="Morata J."/>
            <person name="Symeonidi A."/>
            <person name="Hiss M."/>
            <person name="Muchero W."/>
            <person name="Kamisugi Y."/>
            <person name="Saleh O."/>
            <person name="Blanc G."/>
            <person name="Decker E.L."/>
            <person name="van Gessel N."/>
            <person name="Grimwood J."/>
            <person name="Hayes R.D."/>
            <person name="Graham S.W."/>
            <person name="Gunter L.E."/>
            <person name="McDaniel S.F."/>
            <person name="Hoernstein S.N.W."/>
            <person name="Larsson A."/>
            <person name="Li F.W."/>
            <person name="Perroud P.F."/>
            <person name="Phillips J."/>
            <person name="Ranjan P."/>
            <person name="Rokshar D.S."/>
            <person name="Rothfels C.J."/>
            <person name="Schneider L."/>
            <person name="Shu S."/>
            <person name="Stevenson D.W."/>
            <person name="Thummler F."/>
            <person name="Tillich M."/>
            <person name="Villarreal Aguilar J.C."/>
            <person name="Widiez T."/>
            <person name="Wong G.K."/>
            <person name="Wymore A."/>
            <person name="Zhang Y."/>
            <person name="Zimmer A.D."/>
            <person name="Quatrano R.S."/>
            <person name="Mayer K.F.X."/>
            <person name="Goodstein D."/>
            <person name="Casacuberta J.M."/>
            <person name="Vandepoele K."/>
            <person name="Reski R."/>
            <person name="Cuming A.C."/>
            <person name="Tuskan G.A."/>
            <person name="Maumus F."/>
            <person name="Salse J."/>
            <person name="Schmutz J."/>
            <person name="Rensing S.A."/>
        </authorList>
    </citation>
    <scope>NUCLEOTIDE SEQUENCE [LARGE SCALE GENOMIC DNA]</scope>
    <source>
        <strain evidence="2 3">cv. Gransden 2004</strain>
    </source>
</reference>
<name>A0A2K1IB41_PHYPA</name>